<dbReference type="FunFam" id="1.10.287.130:FF:000001">
    <property type="entry name" value="Two-component sensor histidine kinase"/>
    <property type="match status" value="1"/>
</dbReference>
<dbReference type="CDD" id="cd06225">
    <property type="entry name" value="HAMP"/>
    <property type="match status" value="1"/>
</dbReference>
<reference evidence="16 17" key="1">
    <citation type="journal article" date="2013" name="Int. J. Syst. Evol. Microbiol.">
        <title>Ilumatobacter nonamiense sp. nov. and Ilumatobacter coccineum sp. nov., isolated from seashore sand.</title>
        <authorList>
            <person name="Matsumoto A."/>
            <person name="Kasai H."/>
            <person name="Matsuo Y."/>
            <person name="Shizuri Y."/>
            <person name="Ichikawa N."/>
            <person name="Fujita N."/>
            <person name="Omura S."/>
            <person name="Takahashi Y."/>
        </authorList>
    </citation>
    <scope>NUCLEOTIDE SEQUENCE [LARGE SCALE GENOMIC DNA]</scope>
    <source>
        <strain evidence="17">NBRC 103263 / KCTC 29153 / YM16-304</strain>
    </source>
</reference>
<evidence type="ECO:0000256" key="8">
    <source>
        <dbReference type="ARBA" id="ARBA00022741"/>
    </source>
</evidence>
<evidence type="ECO:0000256" key="5">
    <source>
        <dbReference type="ARBA" id="ARBA00022553"/>
    </source>
</evidence>
<dbReference type="InterPro" id="IPR003594">
    <property type="entry name" value="HATPase_dom"/>
</dbReference>
<keyword evidence="17" id="KW-1185">Reference proteome</keyword>
<dbReference type="PROSITE" id="PS50109">
    <property type="entry name" value="HIS_KIN"/>
    <property type="match status" value="1"/>
</dbReference>
<protein>
    <recommendedName>
        <fullName evidence="3">histidine kinase</fullName>
        <ecNumber evidence="3">2.7.13.3</ecNumber>
    </recommendedName>
</protein>
<dbReference type="PANTHER" id="PTHR44936">
    <property type="entry name" value="SENSOR PROTEIN CREC"/>
    <property type="match status" value="1"/>
</dbReference>
<evidence type="ECO:0000256" key="2">
    <source>
        <dbReference type="ARBA" id="ARBA00004651"/>
    </source>
</evidence>
<feature type="domain" description="HAMP" evidence="15">
    <location>
        <begin position="192"/>
        <end position="244"/>
    </location>
</feature>
<keyword evidence="11 13" id="KW-1133">Transmembrane helix</keyword>
<dbReference type="PROSITE" id="PS50885">
    <property type="entry name" value="HAMP"/>
    <property type="match status" value="1"/>
</dbReference>
<dbReference type="GO" id="GO:0005524">
    <property type="term" value="F:ATP binding"/>
    <property type="evidence" value="ECO:0007669"/>
    <property type="project" value="UniProtKB-KW"/>
</dbReference>
<dbReference type="Pfam" id="PF00672">
    <property type="entry name" value="HAMP"/>
    <property type="match status" value="1"/>
</dbReference>
<organism evidence="16 17">
    <name type="scientific">Ilumatobacter coccineus (strain NBRC 103263 / KCTC 29153 / YM16-304)</name>
    <dbReference type="NCBI Taxonomy" id="1313172"/>
    <lineage>
        <taxon>Bacteria</taxon>
        <taxon>Bacillati</taxon>
        <taxon>Actinomycetota</taxon>
        <taxon>Acidimicrobiia</taxon>
        <taxon>Acidimicrobiales</taxon>
        <taxon>Ilumatobacteraceae</taxon>
        <taxon>Ilumatobacter</taxon>
    </lineage>
</organism>
<keyword evidence="4" id="KW-1003">Cell membrane</keyword>
<evidence type="ECO:0000256" key="3">
    <source>
        <dbReference type="ARBA" id="ARBA00012438"/>
    </source>
</evidence>
<dbReference type="Gene3D" id="6.10.340.10">
    <property type="match status" value="1"/>
</dbReference>
<keyword evidence="10" id="KW-0067">ATP-binding</keyword>
<evidence type="ECO:0000259" key="15">
    <source>
        <dbReference type="PROSITE" id="PS50885"/>
    </source>
</evidence>
<evidence type="ECO:0000256" key="11">
    <source>
        <dbReference type="ARBA" id="ARBA00022989"/>
    </source>
</evidence>
<evidence type="ECO:0000256" key="9">
    <source>
        <dbReference type="ARBA" id="ARBA00022777"/>
    </source>
</evidence>
<dbReference type="CDD" id="cd00075">
    <property type="entry name" value="HATPase"/>
    <property type="match status" value="1"/>
</dbReference>
<dbReference type="AlphaFoldDB" id="A0A6C7EFH8"/>
<feature type="transmembrane region" description="Helical" evidence="13">
    <location>
        <begin position="12"/>
        <end position="36"/>
    </location>
</feature>
<evidence type="ECO:0000256" key="4">
    <source>
        <dbReference type="ARBA" id="ARBA00022475"/>
    </source>
</evidence>
<evidence type="ECO:0000256" key="6">
    <source>
        <dbReference type="ARBA" id="ARBA00022679"/>
    </source>
</evidence>
<dbReference type="PANTHER" id="PTHR44936:SF10">
    <property type="entry name" value="SENSOR PROTEIN RSTB"/>
    <property type="match status" value="1"/>
</dbReference>
<dbReference type="Gene3D" id="3.30.565.10">
    <property type="entry name" value="Histidine kinase-like ATPase, C-terminal domain"/>
    <property type="match status" value="1"/>
</dbReference>
<name>A0A6C7EFH8_ILUCY</name>
<evidence type="ECO:0000256" key="13">
    <source>
        <dbReference type="SAM" id="Phobius"/>
    </source>
</evidence>
<dbReference type="CDD" id="cd00082">
    <property type="entry name" value="HisKA"/>
    <property type="match status" value="1"/>
</dbReference>
<dbReference type="SMART" id="SM00387">
    <property type="entry name" value="HATPase_c"/>
    <property type="match status" value="1"/>
</dbReference>
<feature type="domain" description="Histidine kinase" evidence="14">
    <location>
        <begin position="252"/>
        <end position="462"/>
    </location>
</feature>
<comment type="subcellular location">
    <subcellularLocation>
        <location evidence="2">Cell membrane</location>
        <topology evidence="2">Multi-pass membrane protein</topology>
    </subcellularLocation>
</comment>
<keyword evidence="12" id="KW-0902">Two-component regulatory system</keyword>
<accession>A0A6C7EFH8</accession>
<dbReference type="KEGG" id="aym:YM304_24120"/>
<dbReference type="Pfam" id="PF00512">
    <property type="entry name" value="HisKA"/>
    <property type="match status" value="1"/>
</dbReference>
<evidence type="ECO:0000313" key="17">
    <source>
        <dbReference type="Proteomes" id="UP000011863"/>
    </source>
</evidence>
<keyword evidence="5" id="KW-0597">Phosphoprotein</keyword>
<evidence type="ECO:0000256" key="7">
    <source>
        <dbReference type="ARBA" id="ARBA00022692"/>
    </source>
</evidence>
<dbReference type="InterPro" id="IPR004358">
    <property type="entry name" value="Sig_transdc_His_kin-like_C"/>
</dbReference>
<dbReference type="SUPFAM" id="SSF47384">
    <property type="entry name" value="Homodimeric domain of signal transducing histidine kinase"/>
    <property type="match status" value="1"/>
</dbReference>
<evidence type="ECO:0000313" key="16">
    <source>
        <dbReference type="EMBL" id="BAN02726.1"/>
    </source>
</evidence>
<dbReference type="InterPro" id="IPR003661">
    <property type="entry name" value="HisK_dim/P_dom"/>
</dbReference>
<dbReference type="InterPro" id="IPR050980">
    <property type="entry name" value="2C_sensor_his_kinase"/>
</dbReference>
<feature type="transmembrane region" description="Helical" evidence="13">
    <location>
        <begin position="165"/>
        <end position="188"/>
    </location>
</feature>
<dbReference type="EC" id="2.7.13.3" evidence="3"/>
<keyword evidence="7 13" id="KW-0812">Transmembrane</keyword>
<dbReference type="Pfam" id="PF02518">
    <property type="entry name" value="HATPase_c"/>
    <property type="match status" value="1"/>
</dbReference>
<keyword evidence="13" id="KW-0472">Membrane</keyword>
<dbReference type="RefSeq" id="WP_015441973.1">
    <property type="nucleotide sequence ID" value="NC_020520.1"/>
</dbReference>
<evidence type="ECO:0000259" key="14">
    <source>
        <dbReference type="PROSITE" id="PS50109"/>
    </source>
</evidence>
<keyword evidence="9 16" id="KW-0418">Kinase</keyword>
<dbReference type="SMART" id="SM00388">
    <property type="entry name" value="HisKA"/>
    <property type="match status" value="1"/>
</dbReference>
<dbReference type="InterPro" id="IPR036890">
    <property type="entry name" value="HATPase_C_sf"/>
</dbReference>
<dbReference type="SMART" id="SM00304">
    <property type="entry name" value="HAMP"/>
    <property type="match status" value="1"/>
</dbReference>
<dbReference type="Proteomes" id="UP000011863">
    <property type="component" value="Chromosome"/>
</dbReference>
<dbReference type="EMBL" id="AP012057">
    <property type="protein sequence ID" value="BAN02726.1"/>
    <property type="molecule type" value="Genomic_DNA"/>
</dbReference>
<dbReference type="SUPFAM" id="SSF55874">
    <property type="entry name" value="ATPase domain of HSP90 chaperone/DNA topoisomerase II/histidine kinase"/>
    <property type="match status" value="1"/>
</dbReference>
<dbReference type="InterPro" id="IPR005467">
    <property type="entry name" value="His_kinase_dom"/>
</dbReference>
<dbReference type="GO" id="GO:0005886">
    <property type="term" value="C:plasma membrane"/>
    <property type="evidence" value="ECO:0007669"/>
    <property type="project" value="UniProtKB-SubCell"/>
</dbReference>
<evidence type="ECO:0000256" key="10">
    <source>
        <dbReference type="ARBA" id="ARBA00022840"/>
    </source>
</evidence>
<keyword evidence="6 16" id="KW-0808">Transferase</keyword>
<gene>
    <name evidence="16" type="primary">mtrB</name>
    <name evidence="16" type="ORF">YM304_24120</name>
</gene>
<dbReference type="InterPro" id="IPR036097">
    <property type="entry name" value="HisK_dim/P_sf"/>
</dbReference>
<sequence length="465" mass="50208">MARERSLRLRTRVTLFFALIALFAGTLLIGVTYGFARSNLLDERQDSARTQAFENAAAAAEILDVDTEQIGIFFRDDLTTEPDGFAVLTSSGIDAIETRTDSDVDIDVSLDAFPTQLVEHVQAGGSGLQFADIDGKPYVTVGVHINRHDVGYFEAFPAETTDTTLTALITALGLGGIGTLVLATLFGFSTSRRLLRPLSRVADAAEEIAEGGLDTRLDSESDPDLDRLAGSFNGMADAVQARIEREARFASDVSHELRSPITALTAAVEVLDAKRDDIPERTQQALDIVVSQVRRFDSMVIDLLELSRIDAGATDLNVETLDVSDLTRRVAARFGASDVPISMAPDTPREIDVDKVRFERIVGNLIDNAQNHGGGATLIELGQPRSGLLRIAVEDAGPGVARSERDRIFERFARGSAARHRIGTGLGLALVVEHTNALGGDAWVEDRAEGGARFVVELPVRQDAR</sequence>
<evidence type="ECO:0000256" key="12">
    <source>
        <dbReference type="ARBA" id="ARBA00023012"/>
    </source>
</evidence>
<dbReference type="Gene3D" id="1.10.287.130">
    <property type="match status" value="1"/>
</dbReference>
<proteinExistence type="predicted"/>
<dbReference type="GO" id="GO:0000155">
    <property type="term" value="F:phosphorelay sensor kinase activity"/>
    <property type="evidence" value="ECO:0007669"/>
    <property type="project" value="InterPro"/>
</dbReference>
<keyword evidence="8" id="KW-0547">Nucleotide-binding</keyword>
<evidence type="ECO:0000256" key="1">
    <source>
        <dbReference type="ARBA" id="ARBA00000085"/>
    </source>
</evidence>
<dbReference type="InterPro" id="IPR003660">
    <property type="entry name" value="HAMP_dom"/>
</dbReference>
<dbReference type="SUPFAM" id="SSF158472">
    <property type="entry name" value="HAMP domain-like"/>
    <property type="match status" value="1"/>
</dbReference>
<comment type="catalytic activity">
    <reaction evidence="1">
        <text>ATP + protein L-histidine = ADP + protein N-phospho-L-histidine.</text>
        <dbReference type="EC" id="2.7.13.3"/>
    </reaction>
</comment>
<dbReference type="PRINTS" id="PR00344">
    <property type="entry name" value="BCTRLSENSOR"/>
</dbReference>